<reference evidence="2 3" key="1">
    <citation type="journal article" date="2020" name="Mol. Biol. Evol.">
        <title>Distinct Expression and Methylation Patterns for Genes with Different Fates following a Single Whole-Genome Duplication in Flowering Plants.</title>
        <authorList>
            <person name="Shi T."/>
            <person name="Rahmani R.S."/>
            <person name="Gugger P.F."/>
            <person name="Wang M."/>
            <person name="Li H."/>
            <person name="Zhang Y."/>
            <person name="Li Z."/>
            <person name="Wang Q."/>
            <person name="Van de Peer Y."/>
            <person name="Marchal K."/>
            <person name="Chen J."/>
        </authorList>
    </citation>
    <scope>NUCLEOTIDE SEQUENCE [LARGE SCALE GENOMIC DNA]</scope>
    <source>
        <tissue evidence="2">Leaf</tissue>
    </source>
</reference>
<keyword evidence="3" id="KW-1185">Reference proteome</keyword>
<name>A0A822XY41_NELNU</name>
<evidence type="ECO:0000313" key="3">
    <source>
        <dbReference type="Proteomes" id="UP000607653"/>
    </source>
</evidence>
<feature type="region of interest" description="Disordered" evidence="1">
    <location>
        <begin position="21"/>
        <end position="72"/>
    </location>
</feature>
<protein>
    <submittedName>
        <fullName evidence="2">Uncharacterized protein</fullName>
    </submittedName>
</protein>
<feature type="compositionally biased region" description="Basic residues" evidence="1">
    <location>
        <begin position="24"/>
        <end position="37"/>
    </location>
</feature>
<organism evidence="2 3">
    <name type="scientific">Nelumbo nucifera</name>
    <name type="common">Sacred lotus</name>
    <dbReference type="NCBI Taxonomy" id="4432"/>
    <lineage>
        <taxon>Eukaryota</taxon>
        <taxon>Viridiplantae</taxon>
        <taxon>Streptophyta</taxon>
        <taxon>Embryophyta</taxon>
        <taxon>Tracheophyta</taxon>
        <taxon>Spermatophyta</taxon>
        <taxon>Magnoliopsida</taxon>
        <taxon>Proteales</taxon>
        <taxon>Nelumbonaceae</taxon>
        <taxon>Nelumbo</taxon>
    </lineage>
</organism>
<proteinExistence type="predicted"/>
<comment type="caution">
    <text evidence="2">The sequence shown here is derived from an EMBL/GenBank/DDBJ whole genome shotgun (WGS) entry which is preliminary data.</text>
</comment>
<sequence length="148" mass="16360">MLLLWTHCPAVHCGAVIGSSTHRPAARNTHRRQRTARTTRQQHAPHDSSTARRAHRPAAAVGRGPHDSSSGWARTYLTTSALPANSPPGQGYIWMIHKTPGSDIWELAMRSKQLWEVLADSIQHQGMSPLEILGWKKTGSFSSLKGFH</sequence>
<gene>
    <name evidence="2" type="ORF">HUJ06_026691</name>
</gene>
<dbReference type="EMBL" id="DUZY01000001">
    <property type="protein sequence ID" value="DAD25227.1"/>
    <property type="molecule type" value="Genomic_DNA"/>
</dbReference>
<accession>A0A822XY41</accession>
<evidence type="ECO:0000313" key="2">
    <source>
        <dbReference type="EMBL" id="DAD25227.1"/>
    </source>
</evidence>
<dbReference type="AlphaFoldDB" id="A0A822XY41"/>
<evidence type="ECO:0000256" key="1">
    <source>
        <dbReference type="SAM" id="MobiDB-lite"/>
    </source>
</evidence>
<dbReference type="Proteomes" id="UP000607653">
    <property type="component" value="Unassembled WGS sequence"/>
</dbReference>